<comment type="caution">
    <text evidence="1">The sequence shown here is derived from an EMBL/GenBank/DDBJ whole genome shotgun (WGS) entry which is preliminary data.</text>
</comment>
<dbReference type="AlphaFoldDB" id="A0A2M9A496"/>
<evidence type="ECO:0000313" key="2">
    <source>
        <dbReference type="Proteomes" id="UP000231134"/>
    </source>
</evidence>
<gene>
    <name evidence="1" type="ORF">BGX16_0404</name>
</gene>
<reference evidence="1 2" key="1">
    <citation type="submission" date="2017-11" db="EMBL/GenBank/DDBJ databases">
        <title>Animal gut microbial communities from fecal samples from Wisconsin, USA.</title>
        <authorList>
            <person name="Neumann A."/>
        </authorList>
    </citation>
    <scope>NUCLEOTIDE SEQUENCE [LARGE SCALE GENOMIC DNA]</scope>
    <source>
        <strain evidence="1 2">UWS3</strain>
    </source>
</reference>
<accession>A0A2M9A496</accession>
<keyword evidence="2" id="KW-1185">Reference proteome</keyword>
<evidence type="ECO:0000313" key="1">
    <source>
        <dbReference type="EMBL" id="PJJ40478.1"/>
    </source>
</evidence>
<proteinExistence type="predicted"/>
<dbReference type="Proteomes" id="UP000231134">
    <property type="component" value="Unassembled WGS sequence"/>
</dbReference>
<organism evidence="1 2">
    <name type="scientific">Hallerella succinigenes</name>
    <dbReference type="NCBI Taxonomy" id="1896222"/>
    <lineage>
        <taxon>Bacteria</taxon>
        <taxon>Pseudomonadati</taxon>
        <taxon>Fibrobacterota</taxon>
        <taxon>Fibrobacteria</taxon>
        <taxon>Fibrobacterales</taxon>
        <taxon>Fibrobacteraceae</taxon>
        <taxon>Hallerella</taxon>
    </lineage>
</organism>
<name>A0A2M9A496_9BACT</name>
<evidence type="ECO:0008006" key="3">
    <source>
        <dbReference type="Google" id="ProtNLM"/>
    </source>
</evidence>
<dbReference type="PROSITE" id="PS51257">
    <property type="entry name" value="PROKAR_LIPOPROTEIN"/>
    <property type="match status" value="1"/>
</dbReference>
<sequence>MNFSKKNIMCIFICLIFIGCSNKELLAVRTWLVTDDVYNFDEDGYLLPFGYEMHYGFNNTYYPEIPKSEKIDLPGFFYSRTFFKYPLIPYHEIKNAEISISMTERCTERKQKKYYLLGKYKPSDSGEKITWIHTMVYLGERNFRKRKKDEKHWPEKYFNSTYSDCLKDSIFYETCVMKRIEYDSSYKIEQCF</sequence>
<dbReference type="EMBL" id="PGEX01000001">
    <property type="protein sequence ID" value="PJJ40478.1"/>
    <property type="molecule type" value="Genomic_DNA"/>
</dbReference>
<protein>
    <recommendedName>
        <fullName evidence="3">Lipoprotein</fullName>
    </recommendedName>
</protein>